<dbReference type="SMART" id="SM00320">
    <property type="entry name" value="WD40"/>
    <property type="match status" value="13"/>
</dbReference>
<feature type="repeat" description="WD" evidence="3">
    <location>
        <begin position="702"/>
        <end position="743"/>
    </location>
</feature>
<dbReference type="CDD" id="cd00093">
    <property type="entry name" value="HTH_XRE"/>
    <property type="match status" value="1"/>
</dbReference>
<dbReference type="Pfam" id="PF00400">
    <property type="entry name" value="WD40"/>
    <property type="match status" value="6"/>
</dbReference>
<evidence type="ECO:0000256" key="3">
    <source>
        <dbReference type="PROSITE-ProRule" id="PRU00221"/>
    </source>
</evidence>
<feature type="repeat" description="WD" evidence="3">
    <location>
        <begin position="892"/>
        <end position="918"/>
    </location>
</feature>
<feature type="repeat" description="WD" evidence="3">
    <location>
        <begin position="759"/>
        <end position="791"/>
    </location>
</feature>
<dbReference type="RefSeq" id="WP_013807653.1">
    <property type="nucleotide sequence ID" value="NC_015564.1"/>
</dbReference>
<dbReference type="SUPFAM" id="SSF52540">
    <property type="entry name" value="P-loop containing nucleoside triphosphate hydrolases"/>
    <property type="match status" value="1"/>
</dbReference>
<evidence type="ECO:0000259" key="5">
    <source>
        <dbReference type="PROSITE" id="PS50943"/>
    </source>
</evidence>
<evidence type="ECO:0000256" key="1">
    <source>
        <dbReference type="ARBA" id="ARBA00022574"/>
    </source>
</evidence>
<dbReference type="Gene3D" id="1.10.260.40">
    <property type="entry name" value="lambda repressor-like DNA-binding domains"/>
    <property type="match status" value="1"/>
</dbReference>
<dbReference type="InterPro" id="IPR011047">
    <property type="entry name" value="Quinoprotein_ADH-like_sf"/>
</dbReference>
<feature type="domain" description="HTH cro/C1-type" evidence="5">
    <location>
        <begin position="21"/>
        <end position="57"/>
    </location>
</feature>
<evidence type="ECO:0000313" key="7">
    <source>
        <dbReference type="Proteomes" id="UP000009235"/>
    </source>
</evidence>
<dbReference type="PROSITE" id="PS50294">
    <property type="entry name" value="WD_REPEATS_REGION"/>
    <property type="match status" value="2"/>
</dbReference>
<keyword evidence="2" id="KW-0677">Repeat</keyword>
<dbReference type="InterPro" id="IPR027417">
    <property type="entry name" value="P-loop_NTPase"/>
</dbReference>
<dbReference type="OrthoDB" id="134501at2"/>
<dbReference type="Pfam" id="PF20703">
    <property type="entry name" value="nSTAND1"/>
    <property type="match status" value="1"/>
</dbReference>
<protein>
    <submittedName>
        <fullName evidence="6">Putative WD-40 repeat protein</fullName>
    </submittedName>
</protein>
<dbReference type="InterPro" id="IPR001387">
    <property type="entry name" value="Cro/C1-type_HTH"/>
</dbReference>
<dbReference type="EMBL" id="CP002786">
    <property type="protein sequence ID" value="AEF41304.1"/>
    <property type="molecule type" value="Genomic_DNA"/>
</dbReference>
<evidence type="ECO:0000256" key="4">
    <source>
        <dbReference type="SAM" id="Phobius"/>
    </source>
</evidence>
<accession>F6EJ72</accession>
<keyword evidence="1 3" id="KW-0853">WD repeat</keyword>
<dbReference type="SUPFAM" id="SSF47413">
    <property type="entry name" value="lambda repressor-like DNA-binding domains"/>
    <property type="match status" value="1"/>
</dbReference>
<dbReference type="PROSITE" id="PS50082">
    <property type="entry name" value="WD_REPEATS_2"/>
    <property type="match status" value="3"/>
</dbReference>
<dbReference type="InterPro" id="IPR019775">
    <property type="entry name" value="WD40_repeat_CS"/>
</dbReference>
<name>F6EJ72_HOYSD</name>
<feature type="transmembrane region" description="Helical" evidence="4">
    <location>
        <begin position="522"/>
        <end position="547"/>
    </location>
</feature>
<dbReference type="InterPro" id="IPR001680">
    <property type="entry name" value="WD40_rpt"/>
</dbReference>
<dbReference type="PANTHER" id="PTHR19879">
    <property type="entry name" value="TRANSCRIPTION INITIATION FACTOR TFIID"/>
    <property type="match status" value="1"/>
</dbReference>
<dbReference type="InterPro" id="IPR015943">
    <property type="entry name" value="WD40/YVTN_repeat-like_dom_sf"/>
</dbReference>
<dbReference type="InterPro" id="IPR036322">
    <property type="entry name" value="WD40_repeat_dom_sf"/>
</dbReference>
<dbReference type="GO" id="GO:0003677">
    <property type="term" value="F:DNA binding"/>
    <property type="evidence" value="ECO:0007669"/>
    <property type="project" value="InterPro"/>
</dbReference>
<dbReference type="SUPFAM" id="SSF50978">
    <property type="entry name" value="WD40 repeat-like"/>
    <property type="match status" value="2"/>
</dbReference>
<dbReference type="InterPro" id="IPR049052">
    <property type="entry name" value="nSTAND1"/>
</dbReference>
<dbReference type="KEGG" id="asd:AS9A_2857"/>
<dbReference type="PROSITE" id="PS50943">
    <property type="entry name" value="HTH_CROC1"/>
    <property type="match status" value="1"/>
</dbReference>
<sequence length="1267" mass="135441">MKADATDPSTVENRLDLGAALTALREEAGLTVREVADKSRVPYGTTSGWFSGQHVPTKAMQDGFFGVLNTLGVTDSASRRTWWDAVARARRTPGRGSKEITVPYKGLDSFTEADAQWYFGRNALVSSAIEQLVSRPHVPLVIIGPSGSGKSSLIRAGIAATIQSGKAGINGAVLHVITPGQHPYATLNDVGISKDNRNAILCIDQFEEVWSQCNDAHERRQFLKKLLSYPPEVRLVIGLRADFYSHAVAEPLLVRALNENSLVVGTLSAEELRAAITEPAHVAGYIIDDELVRVLTDDLAPRDSPATHDAGALPLLSHALLSTCALSKRKRMTVADYYATGGIKEAVQQTADRVFDGLTPAQQTAARRVFQRLVSTDGTTETRRRAPLTEVLDVERPDDVREVIEAFTDQRMLTVTQDSVEVTHEVLLREWPRLQGWIQDNKDGLVVHRRLTSAAQVWVDSDRDRSALLGAGRLEVFGQWARTDDHERDLNNLEREYLAASAAHHHELAEAERQRRRKLHRLNVTLAVIAVIAVVAALGAVGAGVYANNQRQSAELSRNEALSRQVALESRLMRADSPELAAQLALAAYRIFPTTEATTALMDATAVGTPTRLVHSPGSMGVAISPDGSMLVTSTADGIARIYQLTAEGAPVLTAEFASEAERHVSFAVAFTPDSSLVALGGSDGVELWGVDGSAPEFVTALDTDGDSIHAVAVSPDGQMLAAGTPDGGVLRWDITNLQQPVSLPPVDVDAPLSIAASAIAFTDDGQFMATSAADSQVKLWDVSDPASEPSEVASVPLDGDGAIVAMGLAFSPDGRFLAAATSATDVQRWDISNLDAPLVLESFSGFDSWVNDVAFTRDGRHLAVGSSDQTAQIRDWSDGAIVSSFQTPGLVTSVAFTPDEQTLIAGASDGIARLWQVPGPVVEGITGVVFQMRYNNERDRIIVTAGRGDRAVHVFDVQDPAKPARLSRVEVDEHSAAGDVSADGEFLAAGTLEGDILLFDLGDGHTPRQVGQLSNNGDSLIPSLAVAPDKSLVAAPSYAGAYVFVWDVRDPEAPQELPDLDLGGGHGEMIDFSPNGKLLAAGSSASEFKLWRVIDTTNFEPARGDFGTFSGSVPAVKFNHDSTMLAVAGGGGDNIIRLYGVEDPDDVTILATLTGPRSEVTSLDFSPDGRALSATAGENIWLWDVTDPADVSLIGTPAAYEGRVNDAVFIGDGSRLAASGWSYHVKVWSTDPEAAAADICRQRGTPISADEWDQYVEGAEQFELCD</sequence>
<evidence type="ECO:0000256" key="2">
    <source>
        <dbReference type="ARBA" id="ARBA00022737"/>
    </source>
</evidence>
<reference evidence="6 7" key="1">
    <citation type="journal article" date="2011" name="J. Bacteriol.">
        <title>Complete genome sequence of Amycolicicoccus subflavus DQS3-9A1T, an actinomycete isolated from crude oil-polluted soil.</title>
        <authorList>
            <person name="Cai M."/>
            <person name="Chen W.M."/>
            <person name="Nie Y."/>
            <person name="Chi C.Q."/>
            <person name="Wang Y.N."/>
            <person name="Tang Y.Q."/>
            <person name="Li G.Y."/>
            <person name="Wu X.L."/>
        </authorList>
    </citation>
    <scope>NUCLEOTIDE SEQUENCE [LARGE SCALE GENOMIC DNA]</scope>
    <source>
        <strain evidence="7">DSM 45089 / DQS3-9A1</strain>
    </source>
</reference>
<dbReference type="eggNOG" id="COG0470">
    <property type="taxonomic scope" value="Bacteria"/>
</dbReference>
<dbReference type="Proteomes" id="UP000009235">
    <property type="component" value="Chromosome"/>
</dbReference>
<dbReference type="AlphaFoldDB" id="F6EJ72"/>
<dbReference type="Gene3D" id="2.130.10.10">
    <property type="entry name" value="YVTN repeat-like/Quinoprotein amine dehydrogenase"/>
    <property type="match status" value="4"/>
</dbReference>
<organism evidence="6 7">
    <name type="scientific">Hoyosella subflava (strain DSM 45089 / JCM 17490 / NBRC 109087 / DQS3-9A1)</name>
    <name type="common">Amycolicicoccus subflavus</name>
    <dbReference type="NCBI Taxonomy" id="443218"/>
    <lineage>
        <taxon>Bacteria</taxon>
        <taxon>Bacillati</taxon>
        <taxon>Actinomycetota</taxon>
        <taxon>Actinomycetes</taxon>
        <taxon>Mycobacteriales</taxon>
        <taxon>Hoyosellaceae</taxon>
        <taxon>Hoyosella</taxon>
    </lineage>
</organism>
<keyword evidence="4" id="KW-0812">Transmembrane</keyword>
<dbReference type="STRING" id="443218.AS9A_2857"/>
<gene>
    <name evidence="6" type="ordered locus">AS9A_2857</name>
</gene>
<keyword evidence="4" id="KW-0472">Membrane</keyword>
<dbReference type="PANTHER" id="PTHR19879:SF9">
    <property type="entry name" value="TRANSCRIPTION INITIATION FACTOR TFIID SUBUNIT 5"/>
    <property type="match status" value="1"/>
</dbReference>
<dbReference type="SUPFAM" id="SSF50998">
    <property type="entry name" value="Quinoprotein alcohol dehydrogenase-like"/>
    <property type="match status" value="1"/>
</dbReference>
<keyword evidence="4" id="KW-1133">Transmembrane helix</keyword>
<dbReference type="InterPro" id="IPR010982">
    <property type="entry name" value="Lambda_DNA-bd_dom_sf"/>
</dbReference>
<dbReference type="eggNOG" id="COG2319">
    <property type="taxonomic scope" value="Bacteria"/>
</dbReference>
<dbReference type="CDD" id="cd00200">
    <property type="entry name" value="WD40"/>
    <property type="match status" value="1"/>
</dbReference>
<keyword evidence="7" id="KW-1185">Reference proteome</keyword>
<dbReference type="HOGENOM" id="CLU_002352_0_2_11"/>
<dbReference type="PROSITE" id="PS00678">
    <property type="entry name" value="WD_REPEATS_1"/>
    <property type="match status" value="1"/>
</dbReference>
<proteinExistence type="predicted"/>
<evidence type="ECO:0000313" key="6">
    <source>
        <dbReference type="EMBL" id="AEF41304.1"/>
    </source>
</evidence>